<sequence>MDTMFADKVRADGCGINEDEEKKKNKRRIVFAVIGIIVVSIVIGAYVYEKYFGQVSLKPGEQYTVNIPFIGAPNIPIISGKAIDATGKAVKDINVTVKYKGNATVLAWNTTGNDGKYVVYLPEIKTAKSYDVYVGNYDNSTLTLGSNDYTFKFNDSKIYNKSVDYYAVLEGTITNKDATIEDGRIDVNLKYYDTATDKWVEIFGYKTYYANILPNEVYEFPNDEFNVSWKIPSDAAIEKYKFYVKTSFNAEEKTKSVYFNITE</sequence>
<protein>
    <recommendedName>
        <fullName evidence="3">Carboxypeptidase regulatory-like domain-containing protein</fullName>
    </recommendedName>
</protein>
<feature type="transmembrane region" description="Helical" evidence="1">
    <location>
        <begin position="29"/>
        <end position="48"/>
    </location>
</feature>
<keyword evidence="1" id="KW-1133">Transmembrane helix</keyword>
<keyword evidence="1" id="KW-0472">Membrane</keyword>
<gene>
    <name evidence="2" type="ORF">MSIBF_A3000006</name>
</gene>
<keyword evidence="1" id="KW-0812">Transmembrane</keyword>
<dbReference type="EMBL" id="CCXY01000225">
    <property type="protein sequence ID" value="CEG12966.1"/>
    <property type="molecule type" value="Genomic_DNA"/>
</dbReference>
<evidence type="ECO:0000313" key="2">
    <source>
        <dbReference type="EMBL" id="CEG12966.1"/>
    </source>
</evidence>
<dbReference type="AlphaFoldDB" id="A0A098EBS4"/>
<reference evidence="2" key="1">
    <citation type="submission" date="2014-09" db="EMBL/GenBank/DDBJ databases">
        <authorList>
            <person name="Probst J Alexander"/>
        </authorList>
    </citation>
    <scope>NUCLEOTIDE SEQUENCE</scope>
</reference>
<evidence type="ECO:0000256" key="1">
    <source>
        <dbReference type="SAM" id="Phobius"/>
    </source>
</evidence>
<name>A0A098EBS4_9ZZZZ</name>
<proteinExistence type="predicted"/>
<evidence type="ECO:0008006" key="3">
    <source>
        <dbReference type="Google" id="ProtNLM"/>
    </source>
</evidence>
<organism evidence="2">
    <name type="scientific">groundwater metagenome</name>
    <dbReference type="NCBI Taxonomy" id="717931"/>
    <lineage>
        <taxon>unclassified sequences</taxon>
        <taxon>metagenomes</taxon>
        <taxon>ecological metagenomes</taxon>
    </lineage>
</organism>
<accession>A0A098EBS4</accession>